<dbReference type="PROSITE" id="PS51770">
    <property type="entry name" value="HOTDOG_ACOT"/>
    <property type="match status" value="1"/>
</dbReference>
<proteinExistence type="inferred from homology"/>
<dbReference type="Proteomes" id="UP000051020">
    <property type="component" value="Unassembled WGS sequence"/>
</dbReference>
<dbReference type="GO" id="GO:0006637">
    <property type="term" value="P:acyl-CoA metabolic process"/>
    <property type="evidence" value="ECO:0007669"/>
    <property type="project" value="TreeGrafter"/>
</dbReference>
<feature type="domain" description="HotDog ACOT-type" evidence="4">
    <location>
        <begin position="9"/>
        <end position="120"/>
    </location>
</feature>
<dbReference type="SUPFAM" id="SSF54637">
    <property type="entry name" value="Thioesterase/thiol ester dehydrase-isomerase"/>
    <property type="match status" value="1"/>
</dbReference>
<dbReference type="InterPro" id="IPR029069">
    <property type="entry name" value="HotDog_dom_sf"/>
</dbReference>
<dbReference type="AlphaFoldDB" id="A0A837R6X3"/>
<comment type="similarity">
    <text evidence="1">Belongs to the acyl coenzyme A hydrolase family.</text>
</comment>
<name>A0A837R6X3_LACPE</name>
<gene>
    <name evidence="5" type="ORF">FD24_GL001039</name>
</gene>
<accession>A0A837R6X3</accession>
<dbReference type="InterPro" id="IPR006683">
    <property type="entry name" value="Thioestr_dom"/>
</dbReference>
<dbReference type="PANTHER" id="PTHR11049">
    <property type="entry name" value="ACYL COENZYME A THIOESTER HYDROLASE"/>
    <property type="match status" value="1"/>
</dbReference>
<dbReference type="Gene3D" id="3.10.129.10">
    <property type="entry name" value="Hotdog Thioesterase"/>
    <property type="match status" value="1"/>
</dbReference>
<sequence length="150" mass="17232">MVILMDNSFYQVESGDFYVEPGMLNHLKILHGGVLLKQCDSTVGLLANEYTHSRVLTVAIKQFNFTKPGHVGDHIWFRTTLLKTSRHTMTFFTEVLKRDIDNNAEKVGEGVLIFVAVDDKLRPIEVAPYYIKDMTQQRDVEQLIMTKLKD</sequence>
<dbReference type="InterPro" id="IPR040170">
    <property type="entry name" value="Cytosol_ACT"/>
</dbReference>
<protein>
    <recommendedName>
        <fullName evidence="4">HotDog ACOT-type domain-containing protein</fullName>
    </recommendedName>
</protein>
<comment type="caution">
    <text evidence="5">The sequence shown here is derived from an EMBL/GenBank/DDBJ whole genome shotgun (WGS) entry which is preliminary data.</text>
</comment>
<evidence type="ECO:0000313" key="6">
    <source>
        <dbReference type="Proteomes" id="UP000051020"/>
    </source>
</evidence>
<dbReference type="EMBL" id="AZCU01000016">
    <property type="protein sequence ID" value="KRK23357.1"/>
    <property type="molecule type" value="Genomic_DNA"/>
</dbReference>
<evidence type="ECO:0000256" key="3">
    <source>
        <dbReference type="PROSITE-ProRule" id="PRU01106"/>
    </source>
</evidence>
<evidence type="ECO:0000256" key="2">
    <source>
        <dbReference type="ARBA" id="ARBA00022801"/>
    </source>
</evidence>
<evidence type="ECO:0000313" key="5">
    <source>
        <dbReference type="EMBL" id="KRK23357.1"/>
    </source>
</evidence>
<dbReference type="Pfam" id="PF03061">
    <property type="entry name" value="4HBT"/>
    <property type="match status" value="1"/>
</dbReference>
<reference evidence="5 6" key="1">
    <citation type="journal article" date="2015" name="Genome Announc.">
        <title>Expanding the biotechnology potential of lactobacilli through comparative genomics of 213 strains and associated genera.</title>
        <authorList>
            <person name="Sun Z."/>
            <person name="Harris H.M."/>
            <person name="McCann A."/>
            <person name="Guo C."/>
            <person name="Argimon S."/>
            <person name="Zhang W."/>
            <person name="Yang X."/>
            <person name="Jeffery I.B."/>
            <person name="Cooney J.C."/>
            <person name="Kagawa T.F."/>
            <person name="Liu W."/>
            <person name="Song Y."/>
            <person name="Salvetti E."/>
            <person name="Wrobel A."/>
            <person name="Rasinkangas P."/>
            <person name="Parkhill J."/>
            <person name="Rea M.C."/>
            <person name="O'Sullivan O."/>
            <person name="Ritari J."/>
            <person name="Douillard F.P."/>
            <person name="Paul Ross R."/>
            <person name="Yang R."/>
            <person name="Briner A.E."/>
            <person name="Felis G.E."/>
            <person name="de Vos W.M."/>
            <person name="Barrangou R."/>
            <person name="Klaenhammer T.R."/>
            <person name="Caufield P.W."/>
            <person name="Cui Y."/>
            <person name="Zhang H."/>
            <person name="O'Toole P.W."/>
        </authorList>
    </citation>
    <scope>NUCLEOTIDE SEQUENCE [LARGE SCALE GENOMIC DNA]</scope>
    <source>
        <strain evidence="5 6">DSM 20314</strain>
    </source>
</reference>
<keyword evidence="2 3" id="KW-0378">Hydrolase</keyword>
<dbReference type="GO" id="GO:0052816">
    <property type="term" value="F:long-chain fatty acyl-CoA hydrolase activity"/>
    <property type="evidence" value="ECO:0007669"/>
    <property type="project" value="TreeGrafter"/>
</dbReference>
<evidence type="ECO:0000256" key="1">
    <source>
        <dbReference type="ARBA" id="ARBA00010458"/>
    </source>
</evidence>
<evidence type="ECO:0000259" key="4">
    <source>
        <dbReference type="PROSITE" id="PS51770"/>
    </source>
</evidence>
<organism evidence="5 6">
    <name type="scientific">Lactiplantibacillus pentosus DSM 20314</name>
    <dbReference type="NCBI Taxonomy" id="1423791"/>
    <lineage>
        <taxon>Bacteria</taxon>
        <taxon>Bacillati</taxon>
        <taxon>Bacillota</taxon>
        <taxon>Bacilli</taxon>
        <taxon>Lactobacillales</taxon>
        <taxon>Lactobacillaceae</taxon>
        <taxon>Lactiplantibacillus</taxon>
    </lineage>
</organism>
<dbReference type="CDD" id="cd03442">
    <property type="entry name" value="BFIT_BACH"/>
    <property type="match status" value="1"/>
</dbReference>
<dbReference type="InterPro" id="IPR033120">
    <property type="entry name" value="HOTDOG_ACOT"/>
</dbReference>
<dbReference type="GO" id="GO:0005737">
    <property type="term" value="C:cytoplasm"/>
    <property type="evidence" value="ECO:0007669"/>
    <property type="project" value="TreeGrafter"/>
</dbReference>